<name>A0A2I2F3C2_ASPCN</name>
<reference evidence="1 2" key="1">
    <citation type="submission" date="2017-12" db="EMBL/GenBank/DDBJ databases">
        <authorList>
            <consortium name="DOE Joint Genome Institute"/>
            <person name="Haridas S."/>
            <person name="Kjaerbolling I."/>
            <person name="Vesth T.C."/>
            <person name="Frisvad J.C."/>
            <person name="Nybo J.L."/>
            <person name="Theobald S."/>
            <person name="Kuo A."/>
            <person name="Bowyer P."/>
            <person name="Matsuda Y."/>
            <person name="Mondo S."/>
            <person name="Lyhne E.K."/>
            <person name="Kogle M.E."/>
            <person name="Clum A."/>
            <person name="Lipzen A."/>
            <person name="Salamov A."/>
            <person name="Ngan C.Y."/>
            <person name="Daum C."/>
            <person name="Chiniquy J."/>
            <person name="Barry K."/>
            <person name="LaButti K."/>
            <person name="Simmons B.A."/>
            <person name="Magnuson J.K."/>
            <person name="Mortensen U.H."/>
            <person name="Larsen T.O."/>
            <person name="Grigoriev I.V."/>
            <person name="Baker S.E."/>
            <person name="Andersen M.R."/>
            <person name="Nordberg H.P."/>
            <person name="Cantor M.N."/>
            <person name="Hua S.X."/>
        </authorList>
    </citation>
    <scope>NUCLEOTIDE SEQUENCE [LARGE SCALE GENOMIC DNA]</scope>
    <source>
        <strain evidence="1 2">CBS 102.13</strain>
    </source>
</reference>
<dbReference type="EMBL" id="KZ559167">
    <property type="protein sequence ID" value="PLB35140.1"/>
    <property type="molecule type" value="Genomic_DNA"/>
</dbReference>
<evidence type="ECO:0000313" key="2">
    <source>
        <dbReference type="Proteomes" id="UP000234585"/>
    </source>
</evidence>
<keyword evidence="2" id="KW-1185">Reference proteome</keyword>
<sequence length="101" mass="11115">MIERIVDDRPEGAAASTGKCCSQAAGYMLGTGRQLCTRASAYASRIRPTGGGASVQCVFLCGYVVIVLRFKVLCRRHCWFDVALCMVSTYKRGRWAADRSR</sequence>
<dbReference type="RefSeq" id="XP_024669152.1">
    <property type="nucleotide sequence ID" value="XM_024819617.1"/>
</dbReference>
<organism evidence="1 2">
    <name type="scientific">Aspergillus candidus</name>
    <dbReference type="NCBI Taxonomy" id="41067"/>
    <lineage>
        <taxon>Eukaryota</taxon>
        <taxon>Fungi</taxon>
        <taxon>Dikarya</taxon>
        <taxon>Ascomycota</taxon>
        <taxon>Pezizomycotina</taxon>
        <taxon>Eurotiomycetes</taxon>
        <taxon>Eurotiomycetidae</taxon>
        <taxon>Eurotiales</taxon>
        <taxon>Aspergillaceae</taxon>
        <taxon>Aspergillus</taxon>
        <taxon>Aspergillus subgen. Circumdati</taxon>
    </lineage>
</organism>
<dbReference type="Proteomes" id="UP000234585">
    <property type="component" value="Unassembled WGS sequence"/>
</dbReference>
<protein>
    <submittedName>
        <fullName evidence="1">Uncharacterized protein</fullName>
    </submittedName>
</protein>
<evidence type="ECO:0000313" key="1">
    <source>
        <dbReference type="EMBL" id="PLB35140.1"/>
    </source>
</evidence>
<dbReference type="GeneID" id="36526777"/>
<accession>A0A2I2F3C2</accession>
<gene>
    <name evidence="1" type="ORF">BDW47DRAFT_68868</name>
</gene>
<proteinExistence type="predicted"/>
<dbReference type="AlphaFoldDB" id="A0A2I2F3C2"/>